<dbReference type="SUPFAM" id="SSF53756">
    <property type="entry name" value="UDP-Glycosyltransferase/glycogen phosphorylase"/>
    <property type="match status" value="1"/>
</dbReference>
<accession>A0A938XDF1</accession>
<dbReference type="PANTHER" id="PTHR45947">
    <property type="entry name" value="SULFOQUINOVOSYL TRANSFERASE SQD2"/>
    <property type="match status" value="1"/>
</dbReference>
<organism evidence="3 4">
    <name type="scientific">Mordavella massiliensis</name>
    <dbReference type="NCBI Taxonomy" id="1871024"/>
    <lineage>
        <taxon>Bacteria</taxon>
        <taxon>Bacillati</taxon>
        <taxon>Bacillota</taxon>
        <taxon>Clostridia</taxon>
        <taxon>Eubacteriales</taxon>
        <taxon>Clostridiaceae</taxon>
        <taxon>Mordavella</taxon>
    </lineage>
</organism>
<feature type="domain" description="Glycosyltransferase subfamily 4-like N-terminal" evidence="2">
    <location>
        <begin position="15"/>
        <end position="190"/>
    </location>
</feature>
<dbReference type="InterPro" id="IPR001296">
    <property type="entry name" value="Glyco_trans_1"/>
</dbReference>
<dbReference type="Gene3D" id="3.40.50.2000">
    <property type="entry name" value="Glycogen Phosphorylase B"/>
    <property type="match status" value="2"/>
</dbReference>
<dbReference type="InterPro" id="IPR050194">
    <property type="entry name" value="Glycosyltransferase_grp1"/>
</dbReference>
<reference evidence="3" key="1">
    <citation type="submission" date="2020-08" db="EMBL/GenBank/DDBJ databases">
        <authorList>
            <person name="Cejkova D."/>
            <person name="Kubasova T."/>
            <person name="Jahodarova E."/>
            <person name="Rychlik I."/>
        </authorList>
    </citation>
    <scope>NUCLEOTIDE SEQUENCE</scope>
    <source>
        <strain evidence="3">An582</strain>
    </source>
</reference>
<name>A0A938XDF1_9CLOT</name>
<reference evidence="3" key="2">
    <citation type="journal article" date="2021" name="Sci. Rep.">
        <title>The distribution of antibiotic resistance genes in chicken gut microbiota commensals.</title>
        <authorList>
            <person name="Juricova H."/>
            <person name="Matiasovicova J."/>
            <person name="Kubasova T."/>
            <person name="Cejkova D."/>
            <person name="Rychlik I."/>
        </authorList>
    </citation>
    <scope>NUCLEOTIDE SEQUENCE</scope>
    <source>
        <strain evidence="3">An582</strain>
    </source>
</reference>
<dbReference type="RefSeq" id="WP_204907482.1">
    <property type="nucleotide sequence ID" value="NZ_JACJKS010000033.1"/>
</dbReference>
<proteinExistence type="predicted"/>
<gene>
    <name evidence="3" type="ORF">H6A20_12725</name>
</gene>
<evidence type="ECO:0000259" key="2">
    <source>
        <dbReference type="Pfam" id="PF13439"/>
    </source>
</evidence>
<evidence type="ECO:0000313" key="4">
    <source>
        <dbReference type="Proteomes" id="UP000705508"/>
    </source>
</evidence>
<dbReference type="PANTHER" id="PTHR45947:SF3">
    <property type="entry name" value="SULFOQUINOVOSYL TRANSFERASE SQD2"/>
    <property type="match status" value="1"/>
</dbReference>
<evidence type="ECO:0000259" key="1">
    <source>
        <dbReference type="Pfam" id="PF00534"/>
    </source>
</evidence>
<dbReference type="Pfam" id="PF00534">
    <property type="entry name" value="Glycos_transf_1"/>
    <property type="match status" value="1"/>
</dbReference>
<evidence type="ECO:0000313" key="3">
    <source>
        <dbReference type="EMBL" id="MBM6949488.1"/>
    </source>
</evidence>
<dbReference type="CDD" id="cd03801">
    <property type="entry name" value="GT4_PimA-like"/>
    <property type="match status" value="1"/>
</dbReference>
<dbReference type="Proteomes" id="UP000705508">
    <property type="component" value="Unassembled WGS sequence"/>
</dbReference>
<dbReference type="Pfam" id="PF13439">
    <property type="entry name" value="Glyco_transf_4"/>
    <property type="match status" value="1"/>
</dbReference>
<protein>
    <submittedName>
        <fullName evidence="3">Glycosyltransferase family 4 protein</fullName>
    </submittedName>
</protein>
<dbReference type="AlphaFoldDB" id="A0A938XDF1"/>
<feature type="domain" description="Glycosyl transferase family 1" evidence="1">
    <location>
        <begin position="216"/>
        <end position="336"/>
    </location>
</feature>
<dbReference type="GO" id="GO:0016757">
    <property type="term" value="F:glycosyltransferase activity"/>
    <property type="evidence" value="ECO:0007669"/>
    <property type="project" value="InterPro"/>
</dbReference>
<dbReference type="EMBL" id="JACJKS010000033">
    <property type="protein sequence ID" value="MBM6949488.1"/>
    <property type="molecule type" value="Genomic_DNA"/>
</dbReference>
<dbReference type="InterPro" id="IPR028098">
    <property type="entry name" value="Glyco_trans_4-like_N"/>
</dbReference>
<comment type="caution">
    <text evidence="3">The sequence shown here is derived from an EMBL/GenBank/DDBJ whole genome shotgun (WGS) entry which is preliminary data.</text>
</comment>
<sequence>MKILSVTAQKPDSTGSGVYLTEVVKELHREGHEQAVLAGVYREDAVRLPEGVRFFPVYFKSPDLPFPIPGMSDKMPYESTVYRTMDGEMTARYMGVFRARIREAVEAFRPDLILCHHLYLVTALVRESVPDIPVYGFCHNTDLRQMRKHGLQRAFILEQTGRLDRICALHEAQKKEICQIYPVEADKICIAGVGYNGEIFHIDHKVKNKGSRSGSRLVYAGKISQEKGVASLLRALALVEERGEPAALTLAGGNGDAKELEQIRALAARCPASTVFTGRLSQEELAKVYNEADVFVLPSFYEGLPLTVMEALACGCRVVVTDLPGIRPFLEAYVPGAPVFYVSPPRMQDTDMPLAADLPAFEARLARQIGACIAAGKGGERTCPDLSEISWRAVCARILQRGDEKEKERGEGRVY</sequence>